<dbReference type="NCBIfam" id="TIGR00654">
    <property type="entry name" value="PhzF_family"/>
    <property type="match status" value="1"/>
</dbReference>
<dbReference type="PIRSF" id="PIRSF016184">
    <property type="entry name" value="PhzC_PhzF"/>
    <property type="match status" value="1"/>
</dbReference>
<dbReference type="Gene3D" id="3.10.310.10">
    <property type="entry name" value="Diaminopimelate Epimerase, Chain A, domain 1"/>
    <property type="match status" value="2"/>
</dbReference>
<evidence type="ECO:0000256" key="2">
    <source>
        <dbReference type="ARBA" id="ARBA00023235"/>
    </source>
</evidence>
<protein>
    <submittedName>
        <fullName evidence="4">Phenazine biosynthesis-like protein</fullName>
    </submittedName>
</protein>
<dbReference type="eggNOG" id="COG0384">
    <property type="taxonomic scope" value="Bacteria"/>
</dbReference>
<proteinExistence type="inferred from homology"/>
<dbReference type="PATRIC" id="fig|1177179.3.peg.373"/>
<name>L0WFU4_9GAMM</name>
<accession>L0WFU4</accession>
<sequence length="257" mass="28467">MKLYQVDAFTDRLFGGNPAAVVPLDHWLDDRLLQQIAGENNLSETAFLVPDEQGFALRWFTPTVEVDLCGHATLAAAWVVFHELGFAGERIRFQTASGALYVQRSARGLAMDFPARPGHPENDVDRYEQALGIAIREVRQARDTLVVVDDEDVVRDFQPDFDAIAALDTFAVMLSAPGSDCDFVSRFFAPAKGVPEDPVTGSAHCTLVPYWAERLDKTRLHARQVSARGGELFCALEGDRVQLEGQARCYLRGDLLL</sequence>
<dbReference type="OrthoDB" id="9788221at2"/>
<dbReference type="GO" id="GO:0016853">
    <property type="term" value="F:isomerase activity"/>
    <property type="evidence" value="ECO:0007669"/>
    <property type="project" value="UniProtKB-KW"/>
</dbReference>
<dbReference type="SUPFAM" id="SSF54506">
    <property type="entry name" value="Diaminopimelate epimerase-like"/>
    <property type="match status" value="1"/>
</dbReference>
<gene>
    <name evidence="4" type="ORF">A11A3_01897</name>
</gene>
<dbReference type="AlphaFoldDB" id="L0WFU4"/>
<keyword evidence="2" id="KW-0413">Isomerase</keyword>
<evidence type="ECO:0000256" key="3">
    <source>
        <dbReference type="PIRSR" id="PIRSR016184-1"/>
    </source>
</evidence>
<dbReference type="PANTHER" id="PTHR13774:SF17">
    <property type="entry name" value="PHENAZINE BIOSYNTHESIS-LIKE DOMAIN-CONTAINING PROTEIN"/>
    <property type="match status" value="1"/>
</dbReference>
<dbReference type="GO" id="GO:0005737">
    <property type="term" value="C:cytoplasm"/>
    <property type="evidence" value="ECO:0007669"/>
    <property type="project" value="TreeGrafter"/>
</dbReference>
<comment type="caution">
    <text evidence="4">The sequence shown here is derived from an EMBL/GenBank/DDBJ whole genome shotgun (WGS) entry which is preliminary data.</text>
</comment>
<organism evidence="4 5">
    <name type="scientific">Alcanivorax hongdengensis A-11-3</name>
    <dbReference type="NCBI Taxonomy" id="1177179"/>
    <lineage>
        <taxon>Bacteria</taxon>
        <taxon>Pseudomonadati</taxon>
        <taxon>Pseudomonadota</taxon>
        <taxon>Gammaproteobacteria</taxon>
        <taxon>Oceanospirillales</taxon>
        <taxon>Alcanivoracaceae</taxon>
        <taxon>Alcanivorax</taxon>
    </lineage>
</organism>
<keyword evidence="5" id="KW-1185">Reference proteome</keyword>
<reference evidence="4 5" key="1">
    <citation type="journal article" date="2012" name="J. Bacteriol.">
        <title>Genome Sequence of the Alkane-Degrading Bacterium Alcanivorax hongdengensis Type Strain A-11-3.</title>
        <authorList>
            <person name="Lai Q."/>
            <person name="Shao Z."/>
        </authorList>
    </citation>
    <scope>NUCLEOTIDE SEQUENCE [LARGE SCALE GENOMIC DNA]</scope>
    <source>
        <strain evidence="4 5">A-11-3</strain>
    </source>
</reference>
<comment type="similarity">
    <text evidence="1">Belongs to the PhzF family.</text>
</comment>
<evidence type="ECO:0000256" key="1">
    <source>
        <dbReference type="ARBA" id="ARBA00008270"/>
    </source>
</evidence>
<evidence type="ECO:0000313" key="4">
    <source>
        <dbReference type="EMBL" id="EKF75584.1"/>
    </source>
</evidence>
<feature type="active site" evidence="3">
    <location>
        <position position="44"/>
    </location>
</feature>
<evidence type="ECO:0000313" key="5">
    <source>
        <dbReference type="Proteomes" id="UP000010164"/>
    </source>
</evidence>
<dbReference type="Proteomes" id="UP000010164">
    <property type="component" value="Unassembled WGS sequence"/>
</dbReference>
<dbReference type="PANTHER" id="PTHR13774">
    <property type="entry name" value="PHENAZINE BIOSYNTHESIS PROTEIN"/>
    <property type="match status" value="1"/>
</dbReference>
<dbReference type="InterPro" id="IPR003719">
    <property type="entry name" value="Phenazine_PhzF-like"/>
</dbReference>
<dbReference type="STRING" id="1177179.A11A3_01897"/>
<dbReference type="Pfam" id="PF02567">
    <property type="entry name" value="PhzC-PhzF"/>
    <property type="match status" value="1"/>
</dbReference>
<dbReference type="EMBL" id="AMRJ01000002">
    <property type="protein sequence ID" value="EKF75584.1"/>
    <property type="molecule type" value="Genomic_DNA"/>
</dbReference>
<dbReference type="RefSeq" id="WP_008927568.1">
    <property type="nucleotide sequence ID" value="NZ_AMRJ01000002.1"/>
</dbReference>